<evidence type="ECO:0000256" key="1">
    <source>
        <dbReference type="SAM" id="MobiDB-lite"/>
    </source>
</evidence>
<organism evidence="2 3">
    <name type="scientific">Periplaneta americana</name>
    <name type="common">American cockroach</name>
    <name type="synonym">Blatta americana</name>
    <dbReference type="NCBI Taxonomy" id="6978"/>
    <lineage>
        <taxon>Eukaryota</taxon>
        <taxon>Metazoa</taxon>
        <taxon>Ecdysozoa</taxon>
        <taxon>Arthropoda</taxon>
        <taxon>Hexapoda</taxon>
        <taxon>Insecta</taxon>
        <taxon>Pterygota</taxon>
        <taxon>Neoptera</taxon>
        <taxon>Polyneoptera</taxon>
        <taxon>Dictyoptera</taxon>
        <taxon>Blattodea</taxon>
        <taxon>Blattoidea</taxon>
        <taxon>Blattidae</taxon>
        <taxon>Blattinae</taxon>
        <taxon>Periplaneta</taxon>
    </lineage>
</organism>
<evidence type="ECO:0000313" key="3">
    <source>
        <dbReference type="Proteomes" id="UP001148838"/>
    </source>
</evidence>
<name>A0ABQ8S4Z7_PERAM</name>
<accession>A0ABQ8S4Z7</accession>
<gene>
    <name evidence="2" type="ORF">ANN_26103</name>
</gene>
<feature type="region of interest" description="Disordered" evidence="1">
    <location>
        <begin position="135"/>
        <end position="156"/>
    </location>
</feature>
<sequence length="156" mass="17704">MEKDYKKWLKKTEQSGEETLKCNKLCIQDSGCHREPEALAPVLGSCPHGEVLRNSRHHRIRSMIAEQFRSINLQVFEEVHGLADNGSTDMVVIPPNKNNGYIIDPTIRSEKQKSQPEDVNRGKKRHLFNCPKTALNLTSDTNKAPPMRQLGQEIMG</sequence>
<protein>
    <submittedName>
        <fullName evidence="2">Uncharacterized protein</fullName>
    </submittedName>
</protein>
<proteinExistence type="predicted"/>
<dbReference type="Proteomes" id="UP001148838">
    <property type="component" value="Unassembled WGS sequence"/>
</dbReference>
<keyword evidence="3" id="KW-1185">Reference proteome</keyword>
<reference evidence="2 3" key="1">
    <citation type="journal article" date="2022" name="Allergy">
        <title>Genome assembly and annotation of Periplaneta americana reveal a comprehensive cockroach allergen profile.</title>
        <authorList>
            <person name="Wang L."/>
            <person name="Xiong Q."/>
            <person name="Saelim N."/>
            <person name="Wang L."/>
            <person name="Nong W."/>
            <person name="Wan A.T."/>
            <person name="Shi M."/>
            <person name="Liu X."/>
            <person name="Cao Q."/>
            <person name="Hui J.H.L."/>
            <person name="Sookrung N."/>
            <person name="Leung T.F."/>
            <person name="Tungtrongchitr A."/>
            <person name="Tsui S.K.W."/>
        </authorList>
    </citation>
    <scope>NUCLEOTIDE SEQUENCE [LARGE SCALE GENOMIC DNA]</scope>
    <source>
        <strain evidence="2">PWHHKU_190912</strain>
    </source>
</reference>
<comment type="caution">
    <text evidence="2">The sequence shown here is derived from an EMBL/GenBank/DDBJ whole genome shotgun (WGS) entry which is preliminary data.</text>
</comment>
<dbReference type="EMBL" id="JAJSOF020000036">
    <property type="protein sequence ID" value="KAJ4429102.1"/>
    <property type="molecule type" value="Genomic_DNA"/>
</dbReference>
<evidence type="ECO:0000313" key="2">
    <source>
        <dbReference type="EMBL" id="KAJ4429102.1"/>
    </source>
</evidence>